<evidence type="ECO:0000256" key="3">
    <source>
        <dbReference type="ARBA" id="ARBA00022576"/>
    </source>
</evidence>
<dbReference type="InterPro" id="IPR004839">
    <property type="entry name" value="Aminotransferase_I/II_large"/>
</dbReference>
<evidence type="ECO:0000256" key="5">
    <source>
        <dbReference type="ARBA" id="ARBA00022898"/>
    </source>
</evidence>
<name>A0A538TWN5_UNCEI</name>
<evidence type="ECO:0000313" key="7">
    <source>
        <dbReference type="EMBL" id="TMQ68042.1"/>
    </source>
</evidence>
<evidence type="ECO:0000313" key="8">
    <source>
        <dbReference type="Proteomes" id="UP000316609"/>
    </source>
</evidence>
<dbReference type="PANTHER" id="PTHR46383:SF1">
    <property type="entry name" value="ASPARTATE AMINOTRANSFERASE"/>
    <property type="match status" value="1"/>
</dbReference>
<dbReference type="Proteomes" id="UP000316609">
    <property type="component" value="Unassembled WGS sequence"/>
</dbReference>
<reference evidence="7 8" key="1">
    <citation type="journal article" date="2019" name="Nat. Microbiol.">
        <title>Mediterranean grassland soil C-N compound turnover is dependent on rainfall and depth, and is mediated by genomically divergent microorganisms.</title>
        <authorList>
            <person name="Diamond S."/>
            <person name="Andeer P.F."/>
            <person name="Li Z."/>
            <person name="Crits-Christoph A."/>
            <person name="Burstein D."/>
            <person name="Anantharaman K."/>
            <person name="Lane K.R."/>
            <person name="Thomas B.C."/>
            <person name="Pan C."/>
            <person name="Northen T.R."/>
            <person name="Banfield J.F."/>
        </authorList>
    </citation>
    <scope>NUCLEOTIDE SEQUENCE [LARGE SCALE GENOMIC DNA]</scope>
    <source>
        <strain evidence="7">WS_8</strain>
    </source>
</reference>
<dbReference type="PANTHER" id="PTHR46383">
    <property type="entry name" value="ASPARTATE AMINOTRANSFERASE"/>
    <property type="match status" value="1"/>
</dbReference>
<organism evidence="7 8">
    <name type="scientific">Eiseniibacteriota bacterium</name>
    <dbReference type="NCBI Taxonomy" id="2212470"/>
    <lineage>
        <taxon>Bacteria</taxon>
        <taxon>Candidatus Eiseniibacteriota</taxon>
    </lineage>
</organism>
<comment type="similarity">
    <text evidence="2">Belongs to the class-I pyridoxal-phosphate-dependent aminotransferase family.</text>
</comment>
<dbReference type="SUPFAM" id="SSF53383">
    <property type="entry name" value="PLP-dependent transferases"/>
    <property type="match status" value="1"/>
</dbReference>
<dbReference type="GO" id="GO:0008483">
    <property type="term" value="F:transaminase activity"/>
    <property type="evidence" value="ECO:0007669"/>
    <property type="project" value="UniProtKB-KW"/>
</dbReference>
<dbReference type="Pfam" id="PF00155">
    <property type="entry name" value="Aminotran_1_2"/>
    <property type="match status" value="1"/>
</dbReference>
<gene>
    <name evidence="7" type="ORF">E6K78_02575</name>
</gene>
<evidence type="ECO:0000256" key="2">
    <source>
        <dbReference type="ARBA" id="ARBA00007441"/>
    </source>
</evidence>
<evidence type="ECO:0000259" key="6">
    <source>
        <dbReference type="Pfam" id="PF00155"/>
    </source>
</evidence>
<evidence type="ECO:0000256" key="1">
    <source>
        <dbReference type="ARBA" id="ARBA00001933"/>
    </source>
</evidence>
<dbReference type="InterPro" id="IPR050596">
    <property type="entry name" value="AspAT/PAT-like"/>
</dbReference>
<dbReference type="Gene3D" id="3.40.640.10">
    <property type="entry name" value="Type I PLP-dependent aspartate aminotransferase-like (Major domain)"/>
    <property type="match status" value="1"/>
</dbReference>
<feature type="domain" description="Aminotransferase class I/classII large" evidence="6">
    <location>
        <begin position="48"/>
        <end position="424"/>
    </location>
</feature>
<comment type="cofactor">
    <cofactor evidence="1">
        <name>pyridoxal 5'-phosphate</name>
        <dbReference type="ChEBI" id="CHEBI:597326"/>
    </cofactor>
</comment>
<sequence>MTDRTQTVDRRGTVDDASLSRLARGIIGSEVLRIAAEIRSLIAAGQPVCNLTVGDFDPREFPLPDSLLEGVHRALRAGHTNYPPSNGVLELRQAAARFTERELGLAVPVESVLVAGGARPLIYATYRTLVDPGDTVAFPVPSWNNNHYAYLTGAVPLPLPVTREHDFHPVPEQVEAILPRVRLLALCTPLNPTGTRMSPAALEQICRAVVAENRRREERGERPVFLLFDQVYWSLDFDTPRPPTPAGLVPEVAPYTVALDAISKSLAATGLRVGWSIAAPAVTARMSDLLGHVGAWAPKAEQIATAEFLDDPTAFAAFRRTMHQRLHERLDLLHQGLERLRSQGHPVEAVKPEGTLYLSARFDLFGRRLGGRELRTNEDIRRLLLEQAGIGVVPFQAFGLSREDGWVRLSVGGVAVVAIEAGLERLAAALRRLE</sequence>
<dbReference type="EMBL" id="VBOY01000018">
    <property type="protein sequence ID" value="TMQ68042.1"/>
    <property type="molecule type" value="Genomic_DNA"/>
</dbReference>
<comment type="caution">
    <text evidence="7">The sequence shown here is derived from an EMBL/GenBank/DDBJ whole genome shotgun (WGS) entry which is preliminary data.</text>
</comment>
<dbReference type="CDD" id="cd00609">
    <property type="entry name" value="AAT_like"/>
    <property type="match status" value="1"/>
</dbReference>
<dbReference type="InterPro" id="IPR015421">
    <property type="entry name" value="PyrdxlP-dep_Trfase_major"/>
</dbReference>
<dbReference type="GO" id="GO:0006520">
    <property type="term" value="P:amino acid metabolic process"/>
    <property type="evidence" value="ECO:0007669"/>
    <property type="project" value="InterPro"/>
</dbReference>
<dbReference type="GO" id="GO:0030170">
    <property type="term" value="F:pyridoxal phosphate binding"/>
    <property type="evidence" value="ECO:0007669"/>
    <property type="project" value="InterPro"/>
</dbReference>
<keyword evidence="4 7" id="KW-0808">Transferase</keyword>
<dbReference type="InterPro" id="IPR015424">
    <property type="entry name" value="PyrdxlP-dep_Trfase"/>
</dbReference>
<accession>A0A538TWN5</accession>
<protein>
    <submittedName>
        <fullName evidence="7">Aminotransferase class I/II-fold pyridoxal phosphate-dependent enzyme</fullName>
    </submittedName>
</protein>
<dbReference type="Gene3D" id="3.90.1150.10">
    <property type="entry name" value="Aspartate Aminotransferase, domain 1"/>
    <property type="match status" value="1"/>
</dbReference>
<evidence type="ECO:0000256" key="4">
    <source>
        <dbReference type="ARBA" id="ARBA00022679"/>
    </source>
</evidence>
<dbReference type="AlphaFoldDB" id="A0A538TWN5"/>
<dbReference type="InterPro" id="IPR015422">
    <property type="entry name" value="PyrdxlP-dep_Trfase_small"/>
</dbReference>
<keyword evidence="3 7" id="KW-0032">Aminotransferase</keyword>
<keyword evidence="5" id="KW-0663">Pyridoxal phosphate</keyword>
<proteinExistence type="inferred from homology"/>